<sequence length="41" mass="5014">MVLYFIGYHKLEYCEISKKIEINYKNVLKTVIEKTERSFIE</sequence>
<dbReference type="AlphaFoldDB" id="A0A0K2TIP6"/>
<proteinExistence type="predicted"/>
<evidence type="ECO:0000313" key="1">
    <source>
        <dbReference type="EMBL" id="CDW25898.1"/>
    </source>
</evidence>
<reference evidence="1" key="1">
    <citation type="submission" date="2014-05" db="EMBL/GenBank/DDBJ databases">
        <authorList>
            <person name="Chronopoulou M."/>
        </authorList>
    </citation>
    <scope>NUCLEOTIDE SEQUENCE</scope>
    <source>
        <tissue evidence="1">Whole organism</tissue>
    </source>
</reference>
<organism evidence="1">
    <name type="scientific">Lepeophtheirus salmonis</name>
    <name type="common">Salmon louse</name>
    <name type="synonym">Caligus salmonis</name>
    <dbReference type="NCBI Taxonomy" id="72036"/>
    <lineage>
        <taxon>Eukaryota</taxon>
        <taxon>Metazoa</taxon>
        <taxon>Ecdysozoa</taxon>
        <taxon>Arthropoda</taxon>
        <taxon>Crustacea</taxon>
        <taxon>Multicrustacea</taxon>
        <taxon>Hexanauplia</taxon>
        <taxon>Copepoda</taxon>
        <taxon>Siphonostomatoida</taxon>
        <taxon>Caligidae</taxon>
        <taxon>Lepeophtheirus</taxon>
    </lineage>
</organism>
<protein>
    <submittedName>
        <fullName evidence="1">Uncharacterized protein</fullName>
    </submittedName>
</protein>
<accession>A0A0K2TIP6</accession>
<name>A0A0K2TIP6_LEPSM</name>
<dbReference type="EMBL" id="HACA01008537">
    <property type="protein sequence ID" value="CDW25898.1"/>
    <property type="molecule type" value="Transcribed_RNA"/>
</dbReference>